<keyword evidence="2" id="KW-0732">Signal</keyword>
<proteinExistence type="predicted"/>
<dbReference type="EMBL" id="CP038267">
    <property type="protein sequence ID" value="QBR93386.1"/>
    <property type="molecule type" value="Genomic_DNA"/>
</dbReference>
<dbReference type="OrthoDB" id="3781191at2"/>
<feature type="signal peptide" evidence="2">
    <location>
        <begin position="1"/>
        <end position="27"/>
    </location>
</feature>
<feature type="compositionally biased region" description="Polar residues" evidence="1">
    <location>
        <begin position="41"/>
        <end position="50"/>
    </location>
</feature>
<organism evidence="3 4">
    <name type="scientific">Nocardioides euryhalodurans</name>
    <dbReference type="NCBI Taxonomy" id="2518370"/>
    <lineage>
        <taxon>Bacteria</taxon>
        <taxon>Bacillati</taxon>
        <taxon>Actinomycetota</taxon>
        <taxon>Actinomycetes</taxon>
        <taxon>Propionibacteriales</taxon>
        <taxon>Nocardioidaceae</taxon>
        <taxon>Nocardioides</taxon>
    </lineage>
</organism>
<evidence type="ECO:0000256" key="1">
    <source>
        <dbReference type="SAM" id="MobiDB-lite"/>
    </source>
</evidence>
<keyword evidence="4" id="KW-1185">Reference proteome</keyword>
<dbReference type="PANTHER" id="PTHR12631">
    <property type="entry name" value="ALPHA-L-IDURONIDASE"/>
    <property type="match status" value="1"/>
</dbReference>
<dbReference type="PANTHER" id="PTHR12631:SF10">
    <property type="entry name" value="BETA-XYLOSIDASE-LIKE PROTEIN-RELATED"/>
    <property type="match status" value="1"/>
</dbReference>
<dbReference type="RefSeq" id="WP_135078769.1">
    <property type="nucleotide sequence ID" value="NZ_CP038267.1"/>
</dbReference>
<accession>A0A4P7GMM0</accession>
<gene>
    <name evidence="3" type="ORF">EXE57_14760</name>
</gene>
<name>A0A4P7GMM0_9ACTN</name>
<dbReference type="Proteomes" id="UP000294894">
    <property type="component" value="Chromosome"/>
</dbReference>
<protein>
    <recommendedName>
        <fullName evidence="5">Asl1-like glycosyl hydrolase catalytic domain-containing protein</fullName>
    </recommendedName>
</protein>
<dbReference type="InterPro" id="IPR017853">
    <property type="entry name" value="GH"/>
</dbReference>
<dbReference type="AlphaFoldDB" id="A0A4P7GMM0"/>
<feature type="region of interest" description="Disordered" evidence="1">
    <location>
        <begin position="30"/>
        <end position="65"/>
    </location>
</feature>
<sequence length="451" mass="49537">MLLRRHRRQPLTLLVAALLVGVTACSAGDTDVGGTEAPTPSAATSPSETGAPSAPSDEGAEDEATRMRVRPSFFGMHEGRVATGVAPEAPVGALRFWDSGTSWLHVETSPGQFSWGALDTAVATSEAARARPLLVMGQTPTFHASQPAQEAAYGPGAASMPDVDAWRRYVTAVAERYGDRIDYQVWNETNIKGYWAGTPRQMAELTVVASRAIRQVVPRATVVAPPFALRLAGQRRYFEDYWSLQSRRTDLAGSVDAVAVHLYPPAEELPETQVRLLEGAREVLAQQGVDLPVWNTEINFGLLGGPEPPPIPEERQRAFLMRTYLLNAGLGVERVYWYRWDISRIANTYLTEEDVTTETLAGRSFDVVRAWLGGTVAEECLPSETDRGVWSCTVRKGREERSFWWRAHGPATRVVVRDALSWTDADGDVTRCRDTCRVPVGETPVMVVARS</sequence>
<evidence type="ECO:0008006" key="5">
    <source>
        <dbReference type="Google" id="ProtNLM"/>
    </source>
</evidence>
<evidence type="ECO:0000313" key="4">
    <source>
        <dbReference type="Proteomes" id="UP000294894"/>
    </source>
</evidence>
<evidence type="ECO:0000256" key="2">
    <source>
        <dbReference type="SAM" id="SignalP"/>
    </source>
</evidence>
<dbReference type="Gene3D" id="3.20.20.80">
    <property type="entry name" value="Glycosidases"/>
    <property type="match status" value="1"/>
</dbReference>
<feature type="chain" id="PRO_5039222770" description="Asl1-like glycosyl hydrolase catalytic domain-containing protein" evidence="2">
    <location>
        <begin position="28"/>
        <end position="451"/>
    </location>
</feature>
<dbReference type="InterPro" id="IPR051923">
    <property type="entry name" value="Glycosyl_Hydrolase_39"/>
</dbReference>
<dbReference type="GO" id="GO:0004553">
    <property type="term" value="F:hydrolase activity, hydrolyzing O-glycosyl compounds"/>
    <property type="evidence" value="ECO:0007669"/>
    <property type="project" value="TreeGrafter"/>
</dbReference>
<dbReference type="KEGG" id="noy:EXE57_14760"/>
<dbReference type="SUPFAM" id="SSF51445">
    <property type="entry name" value="(Trans)glycosidases"/>
    <property type="match status" value="1"/>
</dbReference>
<evidence type="ECO:0000313" key="3">
    <source>
        <dbReference type="EMBL" id="QBR93386.1"/>
    </source>
</evidence>
<dbReference type="PROSITE" id="PS51257">
    <property type="entry name" value="PROKAR_LIPOPROTEIN"/>
    <property type="match status" value="1"/>
</dbReference>
<reference evidence="3 4" key="1">
    <citation type="submission" date="2019-03" db="EMBL/GenBank/DDBJ databases">
        <title>Three New Species of Nocardioides, Nocardioides euryhalodurans sp. nov., Nocardioides seonyuensis sp. nov. and Nocardioides eburneoflavus sp. nov., Iolated from Soil.</title>
        <authorList>
            <person name="Roh S.G."/>
            <person name="Lee C."/>
            <person name="Kim M.-K."/>
            <person name="Kim S.B."/>
        </authorList>
    </citation>
    <scope>NUCLEOTIDE SEQUENCE [LARGE SCALE GENOMIC DNA]</scope>
    <source>
        <strain evidence="3 4">MMS17-SY117</strain>
    </source>
</reference>